<organism evidence="6 7">
    <name type="scientific">Streptomyces rhizosphaericus</name>
    <dbReference type="NCBI Taxonomy" id="114699"/>
    <lineage>
        <taxon>Bacteria</taxon>
        <taxon>Bacillati</taxon>
        <taxon>Actinomycetota</taxon>
        <taxon>Actinomycetes</taxon>
        <taxon>Kitasatosporales</taxon>
        <taxon>Streptomycetaceae</taxon>
        <taxon>Streptomyces</taxon>
        <taxon>Streptomyces violaceusniger group</taxon>
    </lineage>
</organism>
<dbReference type="GO" id="GO:0016887">
    <property type="term" value="F:ATP hydrolysis activity"/>
    <property type="evidence" value="ECO:0007669"/>
    <property type="project" value="InterPro"/>
</dbReference>
<keyword evidence="3 6" id="KW-0067">ATP-binding</keyword>
<feature type="region of interest" description="Disordered" evidence="4">
    <location>
        <begin position="126"/>
        <end position="158"/>
    </location>
</feature>
<evidence type="ECO:0000256" key="2">
    <source>
        <dbReference type="ARBA" id="ARBA00022741"/>
    </source>
</evidence>
<sequence length="436" mass="46045">MSAISRGFSTPRGSSSSKAAGSRGSRPSSGCAALIRTTGSRSGAEFRSRESGSEDPDCESGTRPAFEGGDPVRNLGRGARTAFAVTGIPGGTDDVEAALLRTRLIEAAKEFSGRGGPRPLTVTVTNQPPGAAAESGPRAGAAAERAAETEAEAGPDEPSIAERARRFTASPPLYTFDRLVLPDRTLDQLLRAVHTVEQRRVLFDEWGLREIQPHPGSAINLEGAPGTGKTLAAHALAHRLGRSLIAARASQLESKYHGEGPKNLAALFHAAREQGAVLFLDEADALMSSRFETTTHGSEHAVNAMRSEMLTALDSHEGLVVLATNLVTCYDTAFDSRVWHVRFPPPDEAARAGIWRRHLPEALPLAEDVSPEGLAGVDEVTGRDIRRAVIDAAAEVLRTGRPRVGQADLLAAVERIKAGRPCRATPTPMSMSGGPG</sequence>
<comment type="caution">
    <text evidence="6">The sequence shown here is derived from an EMBL/GenBank/DDBJ whole genome shotgun (WGS) entry which is preliminary data.</text>
</comment>
<dbReference type="AlphaFoldDB" id="A0A6G4AT85"/>
<proteinExistence type="inferred from homology"/>
<evidence type="ECO:0000256" key="4">
    <source>
        <dbReference type="SAM" id="MobiDB-lite"/>
    </source>
</evidence>
<dbReference type="EMBL" id="JAAIKT010000082">
    <property type="protein sequence ID" value="NEW76472.1"/>
    <property type="molecule type" value="Genomic_DNA"/>
</dbReference>
<feature type="domain" description="AAA+ ATPase" evidence="5">
    <location>
        <begin position="215"/>
        <end position="344"/>
    </location>
</feature>
<name>A0A6G4AT85_9ACTN</name>
<evidence type="ECO:0000313" key="7">
    <source>
        <dbReference type="Proteomes" id="UP000476310"/>
    </source>
</evidence>
<evidence type="ECO:0000259" key="5">
    <source>
        <dbReference type="SMART" id="SM00382"/>
    </source>
</evidence>
<dbReference type="InterPro" id="IPR050221">
    <property type="entry name" value="26S_Proteasome_ATPase"/>
</dbReference>
<dbReference type="InterPro" id="IPR027417">
    <property type="entry name" value="P-loop_NTPase"/>
</dbReference>
<dbReference type="SMART" id="SM00382">
    <property type="entry name" value="AAA"/>
    <property type="match status" value="1"/>
</dbReference>
<comment type="similarity">
    <text evidence="1">Belongs to the AAA ATPase family.</text>
</comment>
<evidence type="ECO:0000256" key="1">
    <source>
        <dbReference type="ARBA" id="ARBA00006914"/>
    </source>
</evidence>
<evidence type="ECO:0000256" key="3">
    <source>
        <dbReference type="ARBA" id="ARBA00022840"/>
    </source>
</evidence>
<gene>
    <name evidence="6" type="ORF">G4H13_40500</name>
</gene>
<dbReference type="InterPro" id="IPR003593">
    <property type="entry name" value="AAA+_ATPase"/>
</dbReference>
<keyword evidence="7" id="KW-1185">Reference proteome</keyword>
<dbReference type="Gene3D" id="3.40.50.300">
    <property type="entry name" value="P-loop containing nucleotide triphosphate hydrolases"/>
    <property type="match status" value="1"/>
</dbReference>
<feature type="region of interest" description="Disordered" evidence="4">
    <location>
        <begin position="1"/>
        <end position="74"/>
    </location>
</feature>
<dbReference type="CDD" id="cd19481">
    <property type="entry name" value="RecA-like_protease"/>
    <property type="match status" value="1"/>
</dbReference>
<accession>A0A6G4AT85</accession>
<protein>
    <submittedName>
        <fullName evidence="6">ATP-binding protein</fullName>
    </submittedName>
</protein>
<dbReference type="GO" id="GO:0005524">
    <property type="term" value="F:ATP binding"/>
    <property type="evidence" value="ECO:0007669"/>
    <property type="project" value="UniProtKB-KW"/>
</dbReference>
<feature type="compositionally biased region" description="Low complexity" evidence="4">
    <location>
        <begin position="12"/>
        <end position="33"/>
    </location>
</feature>
<reference evidence="6" key="1">
    <citation type="submission" date="2020-02" db="EMBL/GenBank/DDBJ databases">
        <title>A new Streptomyces sp. for controlling soil-borne diseases.</title>
        <authorList>
            <person name="Li X."/>
            <person name="Tian Y."/>
            <person name="Gao K."/>
        </authorList>
    </citation>
    <scope>NUCLEOTIDE SEQUENCE [LARGE SCALE GENOMIC DNA]</scope>
    <source>
        <strain evidence="6">0250</strain>
    </source>
</reference>
<keyword evidence="2" id="KW-0547">Nucleotide-binding</keyword>
<feature type="compositionally biased region" description="Low complexity" evidence="4">
    <location>
        <begin position="128"/>
        <end position="144"/>
    </location>
</feature>
<dbReference type="Proteomes" id="UP000476310">
    <property type="component" value="Unassembled WGS sequence"/>
</dbReference>
<dbReference type="InterPro" id="IPR003959">
    <property type="entry name" value="ATPase_AAA_core"/>
</dbReference>
<dbReference type="PANTHER" id="PTHR23073">
    <property type="entry name" value="26S PROTEASOME REGULATORY SUBUNIT"/>
    <property type="match status" value="1"/>
</dbReference>
<dbReference type="Pfam" id="PF00004">
    <property type="entry name" value="AAA"/>
    <property type="match status" value="1"/>
</dbReference>
<dbReference type="SUPFAM" id="SSF52540">
    <property type="entry name" value="P-loop containing nucleoside triphosphate hydrolases"/>
    <property type="match status" value="1"/>
</dbReference>
<evidence type="ECO:0000313" key="6">
    <source>
        <dbReference type="EMBL" id="NEW76472.1"/>
    </source>
</evidence>
<dbReference type="Gene3D" id="1.10.8.60">
    <property type="match status" value="1"/>
</dbReference>